<evidence type="ECO:0000256" key="2">
    <source>
        <dbReference type="ARBA" id="ARBA00022801"/>
    </source>
</evidence>
<dbReference type="InterPro" id="IPR013785">
    <property type="entry name" value="Aldolase_TIM"/>
</dbReference>
<evidence type="ECO:0000256" key="1">
    <source>
        <dbReference type="ARBA" id="ARBA00009743"/>
    </source>
</evidence>
<dbReference type="InterPro" id="IPR013780">
    <property type="entry name" value="Glyco_hydro_b"/>
</dbReference>
<evidence type="ECO:0000313" key="6">
    <source>
        <dbReference type="EMBL" id="MBO7742972.1"/>
    </source>
</evidence>
<keyword evidence="4" id="KW-0732">Signal</keyword>
<protein>
    <submittedName>
        <fullName evidence="6">Discoidin domain-containing protein</fullName>
    </submittedName>
</protein>
<evidence type="ECO:0000256" key="4">
    <source>
        <dbReference type="SAM" id="SignalP"/>
    </source>
</evidence>
<comment type="caution">
    <text evidence="6">The sequence shown here is derived from an EMBL/GenBank/DDBJ whole genome shotgun (WGS) entry which is preliminary data.</text>
</comment>
<dbReference type="Proteomes" id="UP000670947">
    <property type="component" value="Unassembled WGS sequence"/>
</dbReference>
<dbReference type="PROSITE" id="PS50022">
    <property type="entry name" value="FA58C_3"/>
    <property type="match status" value="1"/>
</dbReference>
<name>A0ABS3W3U1_9BACL</name>
<keyword evidence="7" id="KW-1185">Reference proteome</keyword>
<feature type="chain" id="PRO_5046659888" evidence="4">
    <location>
        <begin position="27"/>
        <end position="1036"/>
    </location>
</feature>
<dbReference type="RefSeq" id="WP_208845922.1">
    <property type="nucleotide sequence ID" value="NZ_JAGGDJ010000001.1"/>
</dbReference>
<keyword evidence="2" id="KW-0378">Hydrolase</keyword>
<dbReference type="InterPro" id="IPR017853">
    <property type="entry name" value="GH"/>
</dbReference>
<dbReference type="PANTHER" id="PTHR11452:SF75">
    <property type="entry name" value="ALPHA-GALACTOSIDASE MEL1"/>
    <property type="match status" value="1"/>
</dbReference>
<comment type="similarity">
    <text evidence="1">Belongs to the glycosyl hydrolase 27 family.</text>
</comment>
<dbReference type="SUPFAM" id="SSF49785">
    <property type="entry name" value="Galactose-binding domain-like"/>
    <property type="match status" value="1"/>
</dbReference>
<reference evidence="6 7" key="1">
    <citation type="submission" date="2021-03" db="EMBL/GenBank/DDBJ databases">
        <title>Paenibacillus artemisicola MWE-103 whole genome sequence.</title>
        <authorList>
            <person name="Ham Y.J."/>
        </authorList>
    </citation>
    <scope>NUCLEOTIDE SEQUENCE [LARGE SCALE GENOMIC DNA]</scope>
    <source>
        <strain evidence="6 7">MWE-103</strain>
    </source>
</reference>
<gene>
    <name evidence="6" type="ORF">I8J29_02105</name>
</gene>
<dbReference type="InterPro" id="IPR002241">
    <property type="entry name" value="Glyco_hydro_27"/>
</dbReference>
<dbReference type="SUPFAM" id="SSF51011">
    <property type="entry name" value="Glycosyl hydrolase domain"/>
    <property type="match status" value="1"/>
</dbReference>
<proteinExistence type="inferred from homology"/>
<feature type="signal peptide" evidence="4">
    <location>
        <begin position="1"/>
        <end position="26"/>
    </location>
</feature>
<evidence type="ECO:0000259" key="5">
    <source>
        <dbReference type="PROSITE" id="PS50022"/>
    </source>
</evidence>
<dbReference type="Gene3D" id="2.60.120.260">
    <property type="entry name" value="Galactose-binding domain-like"/>
    <property type="match status" value="1"/>
</dbReference>
<dbReference type="Gene3D" id="3.20.20.70">
    <property type="entry name" value="Aldolase class I"/>
    <property type="match status" value="1"/>
</dbReference>
<feature type="domain" description="F5/8 type C" evidence="5">
    <location>
        <begin position="728"/>
        <end position="869"/>
    </location>
</feature>
<dbReference type="SUPFAM" id="SSF51445">
    <property type="entry name" value="(Trans)glycosidases"/>
    <property type="match status" value="1"/>
</dbReference>
<sequence>MKRNLLGLFALIFLFSVMMPGGRAHADAERIKVSQTGNIVTAVNNKIAVSYDLSSGRGSFKQGGTTLIADFYSDYELAGSTDRIHSYDPGTRTAAWSSVGSDKYGKNGQRLTITNALDSGSAIVLRLTMYDNQSYLLADMTVNQAASQAVAVLEPIAADNLDIGAGADKRIYTTPYTNNYDFGVAPVNDFGKSQNGYDKPAGVNDVWGPFNGTSYWVAGMFDNAGKQGVIAGAATTTNWKSMQHLGQAATAGGPLTGFSVYNAGGQQSGASVSSDRFFLGYFDDYRTGLETFGSVYAAGEPMLPWSEPVPKGYNSYYNYYVGDYGTADALFGMTDYYADHLKSLGYTYINLDCCYQGVKDKPVLDNLHDYVNFVHGKGLKAGSYAAPFAIWDKLTDTVPTTAYTYGDIALKDANGNIVMSYLNTPIVDATHPGGQAYLKWLMDYYFVEPGFDYAKLDFLDFGMFEGSFHDKTKNGMQAYRIGMQVMRDALLAAPQRIFIDESIAPLLPSGYAHGRRTGCDTSIGLNDNAGLQYSGMERQALNAAASWWTNGTLYKYNDADMAILENVVQGVYGKTTLNQATLLSTAIVMGGGHLLLGDLVPFITEDRMKTIVMNKTLMEIADLGQASRPVDMTNFYHKGEHSPAVLYMKDNRDKHGDTIVSLSNWDMNNSAPVVVNFKDLQLKENVPYILTDVYGETKLGAFKGSYSRTLKPGESVILRIADNGSRAGVDAPVNLARGAGVTATASTEYDGSTSASKIIDGDVSTRWSAAWNDGNFANQWVEINFGAPTAANRVVVYEHGYGKQEYETWEYALQYWDDASSKYVDLTKGMILGDRRQLDFPTVTTSKIRLVMKTSHWLDSMNEIEVYNVPGNTGSVIDQDDSGVPYAGYSDLRGQVQRMQTFSLTSGSLPKLDVYFYESYVNKLPEDNLYIDIVELDAGLKPAKTLFTTAIPPYNIVGSPQPYSIFPRLTGLDASKKYGLIFRSPNAKDDGSTDNKYGLGYVNQDVYAGGIAQYSGDGGQTWQQQPDTDYIFTIYK</sequence>
<dbReference type="InterPro" id="IPR000421">
    <property type="entry name" value="FA58C"/>
</dbReference>
<dbReference type="Pfam" id="PF00754">
    <property type="entry name" value="F5_F8_type_C"/>
    <property type="match status" value="1"/>
</dbReference>
<dbReference type="Gene3D" id="2.60.40.1180">
    <property type="entry name" value="Golgi alpha-mannosidase II"/>
    <property type="match status" value="1"/>
</dbReference>
<evidence type="ECO:0000313" key="7">
    <source>
        <dbReference type="Proteomes" id="UP000670947"/>
    </source>
</evidence>
<organism evidence="6 7">
    <name type="scientific">Paenibacillus artemisiicola</name>
    <dbReference type="NCBI Taxonomy" id="1172618"/>
    <lineage>
        <taxon>Bacteria</taxon>
        <taxon>Bacillati</taxon>
        <taxon>Bacillota</taxon>
        <taxon>Bacilli</taxon>
        <taxon>Bacillales</taxon>
        <taxon>Paenibacillaceae</taxon>
        <taxon>Paenibacillus</taxon>
    </lineage>
</organism>
<dbReference type="EMBL" id="JAGGDJ010000001">
    <property type="protein sequence ID" value="MBO7742972.1"/>
    <property type="molecule type" value="Genomic_DNA"/>
</dbReference>
<dbReference type="PANTHER" id="PTHR11452">
    <property type="entry name" value="ALPHA-GALACTOSIDASE/ALPHA-N-ACETYLGALACTOSAMINIDASE"/>
    <property type="match status" value="1"/>
</dbReference>
<keyword evidence="3" id="KW-0326">Glycosidase</keyword>
<evidence type="ECO:0000256" key="3">
    <source>
        <dbReference type="ARBA" id="ARBA00023295"/>
    </source>
</evidence>
<accession>A0ABS3W3U1</accession>
<dbReference type="InterPro" id="IPR008979">
    <property type="entry name" value="Galactose-bd-like_sf"/>
</dbReference>